<evidence type="ECO:0000256" key="1">
    <source>
        <dbReference type="ARBA" id="ARBA00004571"/>
    </source>
</evidence>
<dbReference type="InterPro" id="IPR036942">
    <property type="entry name" value="Beta-barrel_TonB_sf"/>
</dbReference>
<comment type="subcellular location">
    <subcellularLocation>
        <location evidence="1 10">Cell outer membrane</location>
        <topology evidence="1 10">Multi-pass membrane protein</topology>
    </subcellularLocation>
</comment>
<comment type="caution">
    <text evidence="14">The sequence shown here is derived from an EMBL/GenBank/DDBJ whole genome shotgun (WGS) entry which is preliminary data.</text>
</comment>
<keyword evidence="7 11" id="KW-0798">TonB box</keyword>
<comment type="similarity">
    <text evidence="10 11">Belongs to the TonB-dependent receptor family.</text>
</comment>
<keyword evidence="9 10" id="KW-0998">Cell outer membrane</keyword>
<keyword evidence="15" id="KW-1185">Reference proteome</keyword>
<dbReference type="InterPro" id="IPR039426">
    <property type="entry name" value="TonB-dep_rcpt-like"/>
</dbReference>
<dbReference type="Pfam" id="PF00593">
    <property type="entry name" value="TonB_dep_Rec_b-barrel"/>
    <property type="match status" value="1"/>
</dbReference>
<evidence type="ECO:0000256" key="4">
    <source>
        <dbReference type="ARBA" id="ARBA00022692"/>
    </source>
</evidence>
<gene>
    <name evidence="14" type="ORF">HNP60_003028</name>
</gene>
<evidence type="ECO:0000259" key="12">
    <source>
        <dbReference type="Pfam" id="PF00593"/>
    </source>
</evidence>
<organism evidence="14 15">
    <name type="scientific">Sphingobium lignivorans</name>
    <dbReference type="NCBI Taxonomy" id="2735886"/>
    <lineage>
        <taxon>Bacteria</taxon>
        <taxon>Pseudomonadati</taxon>
        <taxon>Pseudomonadota</taxon>
        <taxon>Alphaproteobacteria</taxon>
        <taxon>Sphingomonadales</taxon>
        <taxon>Sphingomonadaceae</taxon>
        <taxon>Sphingobium</taxon>
    </lineage>
</organism>
<evidence type="ECO:0000259" key="13">
    <source>
        <dbReference type="Pfam" id="PF07715"/>
    </source>
</evidence>
<dbReference type="SUPFAM" id="SSF56935">
    <property type="entry name" value="Porins"/>
    <property type="match status" value="1"/>
</dbReference>
<dbReference type="Gene3D" id="2.40.170.20">
    <property type="entry name" value="TonB-dependent receptor, beta-barrel domain"/>
    <property type="match status" value="1"/>
</dbReference>
<dbReference type="Proteomes" id="UP001138540">
    <property type="component" value="Unassembled WGS sequence"/>
</dbReference>
<dbReference type="CDD" id="cd01347">
    <property type="entry name" value="ligand_gated_channel"/>
    <property type="match status" value="1"/>
</dbReference>
<evidence type="ECO:0000313" key="15">
    <source>
        <dbReference type="Proteomes" id="UP001138540"/>
    </source>
</evidence>
<dbReference type="PROSITE" id="PS52016">
    <property type="entry name" value="TONB_DEPENDENT_REC_3"/>
    <property type="match status" value="1"/>
</dbReference>
<reference evidence="14 15" key="1">
    <citation type="submission" date="2020-08" db="EMBL/GenBank/DDBJ databases">
        <title>Exploring microbial biodiversity for novel pathways involved in the catabolism of aromatic compounds derived from lignin.</title>
        <authorList>
            <person name="Elkins J."/>
        </authorList>
    </citation>
    <scope>NUCLEOTIDE SEQUENCE [LARGE SCALE GENOMIC DNA]</scope>
    <source>
        <strain evidence="14 15">B1D3A</strain>
    </source>
</reference>
<feature type="domain" description="TonB-dependent receptor plug" evidence="13">
    <location>
        <begin position="21"/>
        <end position="128"/>
    </location>
</feature>
<evidence type="ECO:0000256" key="3">
    <source>
        <dbReference type="ARBA" id="ARBA00022452"/>
    </source>
</evidence>
<sequence>MAQAMQETIIVTATGAPQDRDESGQAISIIDSATIDRSQSWSVGDLLARLPSVRVNSNGSLGAVTGISLRGAETGQTLVLIDGVPVNDPGSTADAVDFGNLLVGNIRRIEVMRGSNAVPYGSEAIGGVIDISTRDPDVPEGLSLRGSAEGGYAETMRGTADLGWRAGELRVDAGIAGLRTDGISSAATRFGASERDGLENWTAHARIEAPLGAGLSLDLRGYAIDATLDYDSFFGAPADSADTSKFRQATGYAGLNASSFGGVLRSRLSVTYLGNRRDYRYAPDGPVEFGYRGENWRIDYRGQMAAAPGVDLTFGYTHDAPNYRFFGFGSDERHEANTDSVHGMLILKPTSRFSLTGGVRHDSHSAFGGVTTFGANANLGLADERTRIRFAYGEGFRTPSLYQLYDTFSGTSDLAPERSESYDLGLDRRIADGRGRVSLTLFTRTTRNQIDFDMATYRYANLARTRAQGVELEVSVSPVDSLDLALAYSFVDTRDRSPGSLNYDRHLARRPVHGISASVDQRWWFGLATGVSLRMASDAVDPVAPAGTLDGYVLVDLRASLPISEHIELYGRLENAFDTDYETAYGYATYGRAAYGGVRVRI</sequence>
<dbReference type="PANTHER" id="PTHR30069">
    <property type="entry name" value="TONB-DEPENDENT OUTER MEMBRANE RECEPTOR"/>
    <property type="match status" value="1"/>
</dbReference>
<dbReference type="InterPro" id="IPR000531">
    <property type="entry name" value="Beta-barrel_TonB"/>
</dbReference>
<proteinExistence type="inferred from homology"/>
<keyword evidence="2 10" id="KW-0813">Transport</keyword>
<name>A0ABR6NLH8_9SPHN</name>
<evidence type="ECO:0000313" key="14">
    <source>
        <dbReference type="EMBL" id="MBB5987054.1"/>
    </source>
</evidence>
<dbReference type="Gene3D" id="2.170.130.10">
    <property type="entry name" value="TonB-dependent receptor, plug domain"/>
    <property type="match status" value="1"/>
</dbReference>
<keyword evidence="4 10" id="KW-0812">Transmembrane</keyword>
<keyword evidence="8 10" id="KW-0472">Membrane</keyword>
<feature type="domain" description="TonB-dependent receptor-like beta-barrel" evidence="12">
    <location>
        <begin position="218"/>
        <end position="575"/>
    </location>
</feature>
<dbReference type="Pfam" id="PF07715">
    <property type="entry name" value="Plug"/>
    <property type="match status" value="1"/>
</dbReference>
<accession>A0ABR6NLH8</accession>
<evidence type="ECO:0000256" key="11">
    <source>
        <dbReference type="RuleBase" id="RU003357"/>
    </source>
</evidence>
<evidence type="ECO:0000256" key="10">
    <source>
        <dbReference type="PROSITE-ProRule" id="PRU01360"/>
    </source>
</evidence>
<dbReference type="InterPro" id="IPR037066">
    <property type="entry name" value="Plug_dom_sf"/>
</dbReference>
<keyword evidence="6" id="KW-0406">Ion transport</keyword>
<evidence type="ECO:0000256" key="2">
    <source>
        <dbReference type="ARBA" id="ARBA00022448"/>
    </source>
</evidence>
<evidence type="ECO:0000256" key="6">
    <source>
        <dbReference type="ARBA" id="ARBA00023065"/>
    </source>
</evidence>
<evidence type="ECO:0000256" key="8">
    <source>
        <dbReference type="ARBA" id="ARBA00023136"/>
    </source>
</evidence>
<dbReference type="InterPro" id="IPR012910">
    <property type="entry name" value="Plug_dom"/>
</dbReference>
<evidence type="ECO:0000256" key="7">
    <source>
        <dbReference type="ARBA" id="ARBA00023077"/>
    </source>
</evidence>
<dbReference type="PANTHER" id="PTHR30069:SF53">
    <property type="entry name" value="COLICIN I RECEPTOR-RELATED"/>
    <property type="match status" value="1"/>
</dbReference>
<dbReference type="RefSeq" id="WP_260394931.1">
    <property type="nucleotide sequence ID" value="NZ_JACHKA010000001.1"/>
</dbReference>
<keyword evidence="3 10" id="KW-1134">Transmembrane beta strand</keyword>
<evidence type="ECO:0000256" key="5">
    <source>
        <dbReference type="ARBA" id="ARBA00022729"/>
    </source>
</evidence>
<dbReference type="EMBL" id="JACHKA010000001">
    <property type="protein sequence ID" value="MBB5987054.1"/>
    <property type="molecule type" value="Genomic_DNA"/>
</dbReference>
<evidence type="ECO:0000256" key="9">
    <source>
        <dbReference type="ARBA" id="ARBA00023237"/>
    </source>
</evidence>
<keyword evidence="5" id="KW-0732">Signal</keyword>
<protein>
    <submittedName>
        <fullName evidence="14">Vitamin B12 transporter</fullName>
    </submittedName>
</protein>